<dbReference type="AlphaFoldDB" id="A0A401UIB5"/>
<proteinExistence type="predicted"/>
<protein>
    <recommendedName>
        <fullName evidence="5">Lipoprotein</fullName>
    </recommendedName>
</protein>
<dbReference type="PROSITE" id="PS51257">
    <property type="entry name" value="PROKAR_LIPOPROTEIN"/>
    <property type="match status" value="1"/>
</dbReference>
<keyword evidence="4" id="KW-1185">Reference proteome</keyword>
<evidence type="ECO:0000256" key="1">
    <source>
        <dbReference type="SAM" id="MobiDB-lite"/>
    </source>
</evidence>
<keyword evidence="2" id="KW-0732">Signal</keyword>
<dbReference type="RefSeq" id="WP_124998583.1">
    <property type="nucleotide sequence ID" value="NZ_BHYK01000004.1"/>
</dbReference>
<reference evidence="3 4" key="1">
    <citation type="submission" date="2018-11" db="EMBL/GenBank/DDBJ databases">
        <title>Genome sequencing and assembly of Clostridium tagluense strain A121.</title>
        <authorList>
            <person name="Murakami T."/>
            <person name="Segawa T."/>
            <person name="Shcherbakova V.A."/>
            <person name="Mori H."/>
            <person name="Yoshimura Y."/>
        </authorList>
    </citation>
    <scope>NUCLEOTIDE SEQUENCE [LARGE SCALE GENOMIC DNA]</scope>
    <source>
        <strain evidence="3 4">A121</strain>
    </source>
</reference>
<dbReference type="OrthoDB" id="2641611at2"/>
<accession>A0A401UIB5</accession>
<feature type="chain" id="PRO_5039171839" description="Lipoprotein" evidence="2">
    <location>
        <begin position="18"/>
        <end position="225"/>
    </location>
</feature>
<feature type="compositionally biased region" description="Polar residues" evidence="1">
    <location>
        <begin position="28"/>
        <end position="44"/>
    </location>
</feature>
<sequence length="225" mass="24246">MNKKILLIALIAMSVFTAGCTKQKVAESQSQPTISMQTKTDNTAKSTIPNTSTSNSTSTATAKSTPNNSSTVNKTSTVTKESTTKGNTTTNSTGTVKQSQEIFYGQWVIEKPLAYGRVGTYGSDNITQLIGRKLSFSKEKATCFGETIKDLDNVVISPVYKKTVVSKDDFEAASPAITFDKLGIKANSIIQIQTTDSKGNGCTFFIKDNKTLILSGGMTFFQLVR</sequence>
<evidence type="ECO:0000313" key="4">
    <source>
        <dbReference type="Proteomes" id="UP000287872"/>
    </source>
</evidence>
<feature type="region of interest" description="Disordered" evidence="1">
    <location>
        <begin position="28"/>
        <end position="94"/>
    </location>
</feature>
<dbReference type="EMBL" id="BHYK01000004">
    <property type="protein sequence ID" value="GCD09303.1"/>
    <property type="molecule type" value="Genomic_DNA"/>
</dbReference>
<feature type="compositionally biased region" description="Low complexity" evidence="1">
    <location>
        <begin position="45"/>
        <end position="94"/>
    </location>
</feature>
<evidence type="ECO:0000256" key="2">
    <source>
        <dbReference type="SAM" id="SignalP"/>
    </source>
</evidence>
<gene>
    <name evidence="3" type="ORF">Ctaglu_09260</name>
</gene>
<evidence type="ECO:0008006" key="5">
    <source>
        <dbReference type="Google" id="ProtNLM"/>
    </source>
</evidence>
<feature type="signal peptide" evidence="2">
    <location>
        <begin position="1"/>
        <end position="17"/>
    </location>
</feature>
<organism evidence="3 4">
    <name type="scientific">Clostridium tagluense</name>
    <dbReference type="NCBI Taxonomy" id="360422"/>
    <lineage>
        <taxon>Bacteria</taxon>
        <taxon>Bacillati</taxon>
        <taxon>Bacillota</taxon>
        <taxon>Clostridia</taxon>
        <taxon>Eubacteriales</taxon>
        <taxon>Clostridiaceae</taxon>
        <taxon>Clostridium</taxon>
    </lineage>
</organism>
<evidence type="ECO:0000313" key="3">
    <source>
        <dbReference type="EMBL" id="GCD09303.1"/>
    </source>
</evidence>
<comment type="caution">
    <text evidence="3">The sequence shown here is derived from an EMBL/GenBank/DDBJ whole genome shotgun (WGS) entry which is preliminary data.</text>
</comment>
<dbReference type="Proteomes" id="UP000287872">
    <property type="component" value="Unassembled WGS sequence"/>
</dbReference>
<name>A0A401UIB5_9CLOT</name>